<protein>
    <submittedName>
        <fullName evidence="1">Uncharacterized protein</fullName>
    </submittedName>
</protein>
<evidence type="ECO:0000313" key="2">
    <source>
        <dbReference type="Proteomes" id="UP000321577"/>
    </source>
</evidence>
<gene>
    <name evidence="1" type="ORF">BGE01nite_12110</name>
</gene>
<dbReference type="Proteomes" id="UP000321577">
    <property type="component" value="Unassembled WGS sequence"/>
</dbReference>
<organism evidence="1 2">
    <name type="scientific">Brevifollis gellanilyticus</name>
    <dbReference type="NCBI Taxonomy" id="748831"/>
    <lineage>
        <taxon>Bacteria</taxon>
        <taxon>Pseudomonadati</taxon>
        <taxon>Verrucomicrobiota</taxon>
        <taxon>Verrucomicrobiia</taxon>
        <taxon>Verrucomicrobiales</taxon>
        <taxon>Verrucomicrobiaceae</taxon>
    </lineage>
</organism>
<dbReference type="RefSeq" id="WP_146849455.1">
    <property type="nucleotide sequence ID" value="NZ_BKAG01000006.1"/>
</dbReference>
<reference evidence="1 2" key="1">
    <citation type="submission" date="2019-07" db="EMBL/GenBank/DDBJ databases">
        <title>Whole genome shotgun sequence of Brevifollis gellanilyticus NBRC 108608.</title>
        <authorList>
            <person name="Hosoyama A."/>
            <person name="Uohara A."/>
            <person name="Ohji S."/>
            <person name="Ichikawa N."/>
        </authorList>
    </citation>
    <scope>NUCLEOTIDE SEQUENCE [LARGE SCALE GENOMIC DNA]</scope>
    <source>
        <strain evidence="1 2">NBRC 108608</strain>
    </source>
</reference>
<comment type="caution">
    <text evidence="1">The sequence shown here is derived from an EMBL/GenBank/DDBJ whole genome shotgun (WGS) entry which is preliminary data.</text>
</comment>
<dbReference type="OrthoDB" id="199688at2"/>
<accession>A0A512M5B3</accession>
<evidence type="ECO:0000313" key="1">
    <source>
        <dbReference type="EMBL" id="GEP41920.1"/>
    </source>
</evidence>
<dbReference type="AlphaFoldDB" id="A0A512M5B3"/>
<dbReference type="EMBL" id="BKAG01000006">
    <property type="protein sequence ID" value="GEP41920.1"/>
    <property type="molecule type" value="Genomic_DNA"/>
</dbReference>
<name>A0A512M5B3_9BACT</name>
<keyword evidence="2" id="KW-1185">Reference proteome</keyword>
<proteinExistence type="predicted"/>
<sequence>MVDLLPSPNLENARDAIRKTLDEPAPFQPLWDLAKKLRDEGMPQSVMNDLFAEFQSRHENDVDETRYNAVLDVLDYVVGWCAGDELYPANK</sequence>